<evidence type="ECO:0000256" key="1">
    <source>
        <dbReference type="ARBA" id="ARBA00004651"/>
    </source>
</evidence>
<sequence length="127" mass="13734">MRTYFKKRYNSFLFALKGINAAVRSEPHMRLHVLSALVVVVAGFAFGVTKVEWCLLAGSIGLVITAEIFNTSLEALTNLVSPEFNPLAGKVKDLAAGAVLIAAVTAAVVGTIVFLPYLLLFVDLYFQ</sequence>
<keyword evidence="13" id="KW-0594">Phospholipid biosynthesis</keyword>
<evidence type="ECO:0000313" key="17">
    <source>
        <dbReference type="Proteomes" id="UP001597544"/>
    </source>
</evidence>
<evidence type="ECO:0000256" key="14">
    <source>
        <dbReference type="ARBA" id="ARBA00023264"/>
    </source>
</evidence>
<dbReference type="InterPro" id="IPR000829">
    <property type="entry name" value="DAGK"/>
</dbReference>
<keyword evidence="10 15" id="KW-1133">Transmembrane helix</keyword>
<keyword evidence="17" id="KW-1185">Reference proteome</keyword>
<dbReference type="Proteomes" id="UP001597544">
    <property type="component" value="Unassembled WGS sequence"/>
</dbReference>
<dbReference type="InterPro" id="IPR033717">
    <property type="entry name" value="UDPK"/>
</dbReference>
<keyword evidence="11" id="KW-0443">Lipid metabolism</keyword>
<proteinExistence type="inferred from homology"/>
<keyword evidence="9" id="KW-0067">ATP-binding</keyword>
<gene>
    <name evidence="16" type="ORF">ACFSRY_09060</name>
</gene>
<evidence type="ECO:0000256" key="12">
    <source>
        <dbReference type="ARBA" id="ARBA00023136"/>
    </source>
</evidence>
<keyword evidence="4" id="KW-0444">Lipid biosynthesis</keyword>
<evidence type="ECO:0000256" key="8">
    <source>
        <dbReference type="ARBA" id="ARBA00022777"/>
    </source>
</evidence>
<dbReference type="Gene3D" id="1.10.287.3610">
    <property type="match status" value="1"/>
</dbReference>
<feature type="transmembrane region" description="Helical" evidence="15">
    <location>
        <begin position="96"/>
        <end position="122"/>
    </location>
</feature>
<evidence type="ECO:0000256" key="15">
    <source>
        <dbReference type="SAM" id="Phobius"/>
    </source>
</evidence>
<keyword evidence="8 16" id="KW-0418">Kinase</keyword>
<evidence type="ECO:0000256" key="6">
    <source>
        <dbReference type="ARBA" id="ARBA00022692"/>
    </source>
</evidence>
<evidence type="ECO:0000256" key="9">
    <source>
        <dbReference type="ARBA" id="ARBA00022840"/>
    </source>
</evidence>
<feature type="transmembrane region" description="Helical" evidence="15">
    <location>
        <begin position="31"/>
        <end position="48"/>
    </location>
</feature>
<dbReference type="CDD" id="cd14265">
    <property type="entry name" value="UDPK_IM_like"/>
    <property type="match status" value="1"/>
</dbReference>
<accession>A0ABW5IL14</accession>
<evidence type="ECO:0000256" key="4">
    <source>
        <dbReference type="ARBA" id="ARBA00022516"/>
    </source>
</evidence>
<keyword evidence="12 15" id="KW-0472">Membrane</keyword>
<keyword evidence="7" id="KW-0547">Nucleotide-binding</keyword>
<keyword evidence="5" id="KW-0808">Transferase</keyword>
<evidence type="ECO:0000256" key="11">
    <source>
        <dbReference type="ARBA" id="ARBA00023098"/>
    </source>
</evidence>
<comment type="subcellular location">
    <subcellularLocation>
        <location evidence="1">Cell membrane</location>
        <topology evidence="1">Multi-pass membrane protein</topology>
    </subcellularLocation>
</comment>
<dbReference type="Pfam" id="PF01219">
    <property type="entry name" value="DAGK_prokar"/>
    <property type="match status" value="1"/>
</dbReference>
<dbReference type="GO" id="GO:0016301">
    <property type="term" value="F:kinase activity"/>
    <property type="evidence" value="ECO:0007669"/>
    <property type="project" value="UniProtKB-KW"/>
</dbReference>
<comment type="caution">
    <text evidence="16">The sequence shown here is derived from an EMBL/GenBank/DDBJ whole genome shotgun (WGS) entry which is preliminary data.</text>
</comment>
<evidence type="ECO:0000256" key="13">
    <source>
        <dbReference type="ARBA" id="ARBA00023209"/>
    </source>
</evidence>
<organism evidence="16 17">
    <name type="scientific">Pontibacter locisalis</name>
    <dbReference type="NCBI Taxonomy" id="1719035"/>
    <lineage>
        <taxon>Bacteria</taxon>
        <taxon>Pseudomonadati</taxon>
        <taxon>Bacteroidota</taxon>
        <taxon>Cytophagia</taxon>
        <taxon>Cytophagales</taxon>
        <taxon>Hymenobacteraceae</taxon>
        <taxon>Pontibacter</taxon>
    </lineage>
</organism>
<evidence type="ECO:0000313" key="16">
    <source>
        <dbReference type="EMBL" id="MFD2514013.1"/>
    </source>
</evidence>
<dbReference type="PANTHER" id="PTHR34299:SF1">
    <property type="entry name" value="DIACYLGLYCEROL KINASE"/>
    <property type="match status" value="1"/>
</dbReference>
<evidence type="ECO:0000256" key="2">
    <source>
        <dbReference type="ARBA" id="ARBA00005967"/>
    </source>
</evidence>
<keyword evidence="14" id="KW-1208">Phospholipid metabolism</keyword>
<name>A0ABW5IL14_9BACT</name>
<keyword evidence="3" id="KW-1003">Cell membrane</keyword>
<dbReference type="InterPro" id="IPR036945">
    <property type="entry name" value="DAGK_sf"/>
</dbReference>
<protein>
    <submittedName>
        <fullName evidence="16">Diacylglycerol kinase</fullName>
    </submittedName>
</protein>
<evidence type="ECO:0000256" key="10">
    <source>
        <dbReference type="ARBA" id="ARBA00022989"/>
    </source>
</evidence>
<evidence type="ECO:0000256" key="7">
    <source>
        <dbReference type="ARBA" id="ARBA00022741"/>
    </source>
</evidence>
<evidence type="ECO:0000256" key="3">
    <source>
        <dbReference type="ARBA" id="ARBA00022475"/>
    </source>
</evidence>
<dbReference type="PANTHER" id="PTHR34299">
    <property type="entry name" value="DIACYLGLYCEROL KINASE"/>
    <property type="match status" value="1"/>
</dbReference>
<evidence type="ECO:0000256" key="5">
    <source>
        <dbReference type="ARBA" id="ARBA00022679"/>
    </source>
</evidence>
<dbReference type="RefSeq" id="WP_377505721.1">
    <property type="nucleotide sequence ID" value="NZ_JBHULU010000012.1"/>
</dbReference>
<comment type="similarity">
    <text evidence="2">Belongs to the bacterial diacylglycerol kinase family.</text>
</comment>
<reference evidence="17" key="1">
    <citation type="journal article" date="2019" name="Int. J. Syst. Evol. Microbiol.">
        <title>The Global Catalogue of Microorganisms (GCM) 10K type strain sequencing project: providing services to taxonomists for standard genome sequencing and annotation.</title>
        <authorList>
            <consortium name="The Broad Institute Genomics Platform"/>
            <consortium name="The Broad Institute Genome Sequencing Center for Infectious Disease"/>
            <person name="Wu L."/>
            <person name="Ma J."/>
        </authorList>
    </citation>
    <scope>NUCLEOTIDE SEQUENCE [LARGE SCALE GENOMIC DNA]</scope>
    <source>
        <strain evidence="17">KCTC 42498</strain>
    </source>
</reference>
<keyword evidence="6 15" id="KW-0812">Transmembrane</keyword>
<dbReference type="EMBL" id="JBHULU010000012">
    <property type="protein sequence ID" value="MFD2514013.1"/>
    <property type="molecule type" value="Genomic_DNA"/>
</dbReference>